<dbReference type="Gene3D" id="2.60.120.260">
    <property type="entry name" value="Galactose-binding domain-like"/>
    <property type="match status" value="3"/>
</dbReference>
<sequence length="1116" mass="121347">MKKDVFFVCKLLHSLCILLLLGILNTASADTLLHDFETDTEGWVAASNTTAVNKVSSSLNGPGSPYNGASMLEFTRGAALGTDWSVISRSYTTPVDMSTAQNLQLALNSYGINSSNTSFTVQVTLTSNNVANAKVSTQAINANAWNLVSVDVSNWSGNTSVTNIEVAVKSDTFTTAWGGKHQIDWVSLEGASSTSLPHDFETDTNGWQAESNVSAVNKVSTSVNGPGTPYHGSSMLEFGRGPGLGTDWSEISRDFTTPIDMSTALNLEFSVNSYGINPSNTGFTVQVTLTSNNGASPITVTEAISGDSWDLVSVDISNWSGNTSVTKIAIAVKSDTFATAWTGKHQIDWVVLDGTAPTSDISIDSVSATDTEINFSGEVTVTSSSTLVLYELAPYESFDINASNTALDTITVLPTAGSSTSYSFNNVARFEGTRDRVYSKFAVVVDNQHVSTPEYVTTFPAGENDDALPIAKSKKGLQVQTVGDAQDLGISHAAINVPLERMWASAANTLGGDGVTYMSNYAHTTDGETFYFREDEIDGLDQQIKNLSDNDITISLIMIFYIYDRVPASVQGHVWQTMYNSLKHPDVVESGDTILSAFNTTNQSGVKYFKASMEFIAKRYSTTDSNGNYTNGRAVNFIISNEVNTPAVWNNMGNKSLAEAAAQYARTMRIANTAVKKMQTNGQVFISLDHFWAVTDMAGTYPNQAYAGKAFLDEMNSVIKQSGDFDWAIAYHPYPENLFEPRFWRDNPNTTQAHINANIITFNNIEQLSLYAKLPDLQYQGSDRKIILSEQGFNDADYSSVTVSEADQAAAYAYAYYKIRFIDNIDSIILHRHIDHPGEGGLLLGLWTYRADSGTYTNLGIPDNKKTMYDVFKNIDTVNTEALTDAESLLSVIQADIPGATWSSLVQDFDANALQNSPERDISAITTMSAPITLNPTSYMSNFDSGTNSDWVISEYSDDINVMTSMASLPQNPQAGSHLLELSMDHSGLDLDYGAGHGFSLGKHGITRTFTSAIDVSTAPKFQFAINSYGGVPAKTGNGSTNYQVTVRVFGEDSQGEDVMTEDTSSISPDKWNLRQMDLNAFSGKANINKIKIWFHTDSNQDWSGKFQVDTIGFAQ</sequence>
<keyword evidence="1" id="KW-0732">Signal</keyword>
<feature type="domain" description="DUF5722" evidence="2">
    <location>
        <begin position="471"/>
        <end position="886"/>
    </location>
</feature>
<dbReference type="Proteomes" id="UP000321822">
    <property type="component" value="Unassembled WGS sequence"/>
</dbReference>
<reference evidence="3 4" key="1">
    <citation type="submission" date="2019-07" db="EMBL/GenBank/DDBJ databases">
        <title>Genomes of sea-ice associated Colwellia species.</title>
        <authorList>
            <person name="Bowman J.P."/>
        </authorList>
    </citation>
    <scope>NUCLEOTIDE SEQUENCE [LARGE SCALE GENOMIC DNA]</scope>
    <source>
        <strain evidence="3 4">ACAM 459</strain>
    </source>
</reference>
<evidence type="ECO:0000313" key="3">
    <source>
        <dbReference type="EMBL" id="TWX66881.1"/>
    </source>
</evidence>
<gene>
    <name evidence="3" type="ORF">ESZ36_15120</name>
</gene>
<feature type="chain" id="PRO_5022858655" description="DUF5722 domain-containing protein" evidence="1">
    <location>
        <begin position="30"/>
        <end position="1116"/>
    </location>
</feature>
<evidence type="ECO:0000313" key="4">
    <source>
        <dbReference type="Proteomes" id="UP000321822"/>
    </source>
</evidence>
<dbReference type="SUPFAM" id="SSF51445">
    <property type="entry name" value="(Trans)glycosidases"/>
    <property type="match status" value="1"/>
</dbReference>
<feature type="signal peptide" evidence="1">
    <location>
        <begin position="1"/>
        <end position="29"/>
    </location>
</feature>
<evidence type="ECO:0000256" key="1">
    <source>
        <dbReference type="SAM" id="SignalP"/>
    </source>
</evidence>
<dbReference type="RefSeq" id="WP_146789392.1">
    <property type="nucleotide sequence ID" value="NZ_VOLT01000007.1"/>
</dbReference>
<comment type="caution">
    <text evidence="3">The sequence shown here is derived from an EMBL/GenBank/DDBJ whole genome shotgun (WGS) entry which is preliminary data.</text>
</comment>
<organism evidence="3 4">
    <name type="scientific">Colwellia demingiae</name>
    <dbReference type="NCBI Taxonomy" id="89401"/>
    <lineage>
        <taxon>Bacteria</taxon>
        <taxon>Pseudomonadati</taxon>
        <taxon>Pseudomonadota</taxon>
        <taxon>Gammaproteobacteria</taxon>
        <taxon>Alteromonadales</taxon>
        <taxon>Colwelliaceae</taxon>
        <taxon>Colwellia</taxon>
    </lineage>
</organism>
<dbReference type="OrthoDB" id="5482818at2"/>
<dbReference type="InterPro" id="IPR043780">
    <property type="entry name" value="DUF5722"/>
</dbReference>
<protein>
    <recommendedName>
        <fullName evidence="2">DUF5722 domain-containing protein</fullName>
    </recommendedName>
</protein>
<name>A0A5C6QDP7_9GAMM</name>
<dbReference type="Pfam" id="PF18989">
    <property type="entry name" value="DUF5722"/>
    <property type="match status" value="1"/>
</dbReference>
<dbReference type="Gene3D" id="3.20.20.80">
    <property type="entry name" value="Glycosidases"/>
    <property type="match status" value="1"/>
</dbReference>
<dbReference type="EMBL" id="VOLT01000007">
    <property type="protein sequence ID" value="TWX66881.1"/>
    <property type="molecule type" value="Genomic_DNA"/>
</dbReference>
<keyword evidence="4" id="KW-1185">Reference proteome</keyword>
<proteinExistence type="predicted"/>
<evidence type="ECO:0000259" key="2">
    <source>
        <dbReference type="Pfam" id="PF18989"/>
    </source>
</evidence>
<dbReference type="InterPro" id="IPR017853">
    <property type="entry name" value="GH"/>
</dbReference>
<accession>A0A5C6QDP7</accession>
<dbReference type="AlphaFoldDB" id="A0A5C6QDP7"/>